<comment type="cofactor">
    <cofactor evidence="1 5">
        <name>FAD</name>
        <dbReference type="ChEBI" id="CHEBI:57692"/>
    </cofactor>
</comment>
<dbReference type="InterPro" id="IPR036250">
    <property type="entry name" value="AcylCo_DH-like_C"/>
</dbReference>
<dbReference type="InterPro" id="IPR046373">
    <property type="entry name" value="Acyl-CoA_Oxase/DH_mid-dom_sf"/>
</dbReference>
<dbReference type="AlphaFoldDB" id="A0A2V2YW60"/>
<dbReference type="SUPFAM" id="SSF47203">
    <property type="entry name" value="Acyl-CoA dehydrogenase C-terminal domain-like"/>
    <property type="match status" value="1"/>
</dbReference>
<evidence type="ECO:0000256" key="2">
    <source>
        <dbReference type="ARBA" id="ARBA00009347"/>
    </source>
</evidence>
<proteinExistence type="inferred from homology"/>
<dbReference type="InterPro" id="IPR009075">
    <property type="entry name" value="AcylCo_DH/oxidase_C"/>
</dbReference>
<dbReference type="InterPro" id="IPR037069">
    <property type="entry name" value="AcylCoA_DH/ox_N_sf"/>
</dbReference>
<dbReference type="Gene3D" id="1.10.540.10">
    <property type="entry name" value="Acyl-CoA dehydrogenase/oxidase, N-terminal domain"/>
    <property type="match status" value="1"/>
</dbReference>
<dbReference type="Pfam" id="PF00441">
    <property type="entry name" value="Acyl-CoA_dh_1"/>
    <property type="match status" value="1"/>
</dbReference>
<dbReference type="GO" id="GO:0003995">
    <property type="term" value="F:acyl-CoA dehydrogenase activity"/>
    <property type="evidence" value="ECO:0007669"/>
    <property type="project" value="TreeGrafter"/>
</dbReference>
<dbReference type="Proteomes" id="UP000246635">
    <property type="component" value="Unassembled WGS sequence"/>
</dbReference>
<reference evidence="9 10" key="1">
    <citation type="submission" date="2018-05" db="EMBL/GenBank/DDBJ databases">
        <title>Genomic Encyclopedia of Type Strains, Phase III (KMG-III): the genomes of soil and plant-associated and newly described type strains.</title>
        <authorList>
            <person name="Whitman W."/>
        </authorList>
    </citation>
    <scope>NUCLEOTIDE SEQUENCE [LARGE SCALE GENOMIC DNA]</scope>
    <source>
        <strain evidence="9 10">CECT 5696</strain>
    </source>
</reference>
<evidence type="ECO:0000256" key="5">
    <source>
        <dbReference type="RuleBase" id="RU362125"/>
    </source>
</evidence>
<keyword evidence="10" id="KW-1185">Reference proteome</keyword>
<dbReference type="InterPro" id="IPR006091">
    <property type="entry name" value="Acyl-CoA_Oxase/DH_mid-dom"/>
</dbReference>
<dbReference type="SUPFAM" id="SSF56645">
    <property type="entry name" value="Acyl-CoA dehydrogenase NM domain-like"/>
    <property type="match status" value="1"/>
</dbReference>
<evidence type="ECO:0000256" key="1">
    <source>
        <dbReference type="ARBA" id="ARBA00001974"/>
    </source>
</evidence>
<organism evidence="9 10">
    <name type="scientific">Paenibacillus cellulosilyticus</name>
    <dbReference type="NCBI Taxonomy" id="375489"/>
    <lineage>
        <taxon>Bacteria</taxon>
        <taxon>Bacillati</taxon>
        <taxon>Bacillota</taxon>
        <taxon>Bacilli</taxon>
        <taxon>Bacillales</taxon>
        <taxon>Paenibacillaceae</taxon>
        <taxon>Paenibacillus</taxon>
    </lineage>
</organism>
<dbReference type="Gene3D" id="2.40.110.10">
    <property type="entry name" value="Butyryl-CoA Dehydrogenase, subunit A, domain 2"/>
    <property type="match status" value="1"/>
</dbReference>
<dbReference type="PANTHER" id="PTHR43884">
    <property type="entry name" value="ACYL-COA DEHYDROGENASE"/>
    <property type="match status" value="1"/>
</dbReference>
<dbReference type="Pfam" id="PF02770">
    <property type="entry name" value="Acyl-CoA_dh_M"/>
    <property type="match status" value="1"/>
</dbReference>
<name>A0A2V2YW60_9BACL</name>
<dbReference type="OrthoDB" id="9802447at2"/>
<comment type="caution">
    <text evidence="9">The sequence shown here is derived from an EMBL/GenBank/DDBJ whole genome shotgun (WGS) entry which is preliminary data.</text>
</comment>
<evidence type="ECO:0000313" key="9">
    <source>
        <dbReference type="EMBL" id="PWW04864.1"/>
    </source>
</evidence>
<evidence type="ECO:0000256" key="3">
    <source>
        <dbReference type="ARBA" id="ARBA00022630"/>
    </source>
</evidence>
<dbReference type="Pfam" id="PF02771">
    <property type="entry name" value="Acyl-CoA_dh_N"/>
    <property type="match status" value="1"/>
</dbReference>
<keyword evidence="4 5" id="KW-0274">FAD</keyword>
<sequence length="386" mass="41564">MSAIRPYDAKEITRFVDSVIRPAAVLCDEEGLMPPETIASLASNGYLSATFPRQYGGLEWDALEYGMLTEQIGKACSSARTLLTIQTSLVGESLLRFGSSQQKEQWLPAIAKGKSLGAFALSEPGAGTNPQELTTTYRLNQDSYILTGVKKWISFGDIADFFIVIAKDANGKMSAFIVERGRKGLSTCPIGNMIGARGTHIAEVRLEDVVVPKENLLAKEGAGFSYVVNTALDHGRYSVAWSALAIAQEALDVMSAYAKERKQLGGELGQTPSVKAIIGDTVTQVHAARALCLRAGQLRQARDEQALIETAIAKYFASKTAVQAALDAIQVLGANGCRSGSTAERLLREAKILEIIEGTSQVQQQLIGDFGLNTYGLESQQISQYC</sequence>
<dbReference type="EMBL" id="QGTQ01000006">
    <property type="protein sequence ID" value="PWW04864.1"/>
    <property type="molecule type" value="Genomic_DNA"/>
</dbReference>
<evidence type="ECO:0000256" key="4">
    <source>
        <dbReference type="ARBA" id="ARBA00022827"/>
    </source>
</evidence>
<accession>A0A2V2YW60</accession>
<gene>
    <name evidence="9" type="ORF">DFQ01_106148</name>
</gene>
<keyword evidence="5" id="KW-0560">Oxidoreductase</keyword>
<dbReference type="InterPro" id="IPR009100">
    <property type="entry name" value="AcylCoA_DH/oxidase_NM_dom_sf"/>
</dbReference>
<dbReference type="Gene3D" id="1.20.140.10">
    <property type="entry name" value="Butyryl-CoA Dehydrogenase, subunit A, domain 3"/>
    <property type="match status" value="1"/>
</dbReference>
<feature type="domain" description="Acyl-CoA oxidase/dehydrogenase middle" evidence="7">
    <location>
        <begin position="118"/>
        <end position="209"/>
    </location>
</feature>
<feature type="domain" description="Acyl-CoA dehydrogenase/oxidase C-terminal" evidence="6">
    <location>
        <begin position="221"/>
        <end position="369"/>
    </location>
</feature>
<protein>
    <submittedName>
        <fullName evidence="9">Alkylation response protein AidB-like acyl-CoA dehydrogenase</fullName>
    </submittedName>
</protein>
<feature type="domain" description="Acyl-CoA dehydrogenase/oxidase N-terminal" evidence="8">
    <location>
        <begin position="10"/>
        <end position="114"/>
    </location>
</feature>
<evidence type="ECO:0000259" key="6">
    <source>
        <dbReference type="Pfam" id="PF00441"/>
    </source>
</evidence>
<dbReference type="GO" id="GO:0050660">
    <property type="term" value="F:flavin adenine dinucleotide binding"/>
    <property type="evidence" value="ECO:0007669"/>
    <property type="project" value="InterPro"/>
</dbReference>
<evidence type="ECO:0000313" key="10">
    <source>
        <dbReference type="Proteomes" id="UP000246635"/>
    </source>
</evidence>
<keyword evidence="3 5" id="KW-0285">Flavoprotein</keyword>
<dbReference type="InterPro" id="IPR013786">
    <property type="entry name" value="AcylCoA_DH/ox_N"/>
</dbReference>
<dbReference type="PANTHER" id="PTHR43884:SF12">
    <property type="entry name" value="ISOVALERYL-COA DEHYDROGENASE, MITOCHONDRIAL-RELATED"/>
    <property type="match status" value="1"/>
</dbReference>
<dbReference type="PIRSF" id="PIRSF016578">
    <property type="entry name" value="HsaA"/>
    <property type="match status" value="1"/>
</dbReference>
<evidence type="ECO:0000259" key="7">
    <source>
        <dbReference type="Pfam" id="PF02770"/>
    </source>
</evidence>
<evidence type="ECO:0000259" key="8">
    <source>
        <dbReference type="Pfam" id="PF02771"/>
    </source>
</evidence>
<comment type="similarity">
    <text evidence="2 5">Belongs to the acyl-CoA dehydrogenase family.</text>
</comment>
<dbReference type="RefSeq" id="WP_110043969.1">
    <property type="nucleotide sequence ID" value="NZ_CP054612.1"/>
</dbReference>